<keyword evidence="9" id="KW-1185">Reference proteome</keyword>
<dbReference type="RefSeq" id="WP_141640923.1">
    <property type="nucleotide sequence ID" value="NZ_VIFM01000007.1"/>
</dbReference>
<evidence type="ECO:0000256" key="3">
    <source>
        <dbReference type="ARBA" id="ARBA00022741"/>
    </source>
</evidence>
<protein>
    <recommendedName>
        <fullName evidence="7">FDX-ACB domain-containing protein</fullName>
    </recommendedName>
</protein>
<dbReference type="InterPro" id="IPR002319">
    <property type="entry name" value="Phenylalanyl-tRNA_Synthase"/>
</dbReference>
<name>A0A540X8C8_9BACT</name>
<dbReference type="Gene3D" id="3.30.70.380">
    <property type="entry name" value="Ferrodoxin-fold anticodon-binding domain"/>
    <property type="match status" value="1"/>
</dbReference>
<dbReference type="Pfam" id="PF03147">
    <property type="entry name" value="FDX-ACB"/>
    <property type="match status" value="1"/>
</dbReference>
<evidence type="ECO:0000256" key="6">
    <source>
        <dbReference type="ARBA" id="ARBA00023146"/>
    </source>
</evidence>
<evidence type="ECO:0000256" key="4">
    <source>
        <dbReference type="ARBA" id="ARBA00022840"/>
    </source>
</evidence>
<dbReference type="InterPro" id="IPR036690">
    <property type="entry name" value="Fdx_antiC-bd_sf"/>
</dbReference>
<evidence type="ECO:0000256" key="2">
    <source>
        <dbReference type="ARBA" id="ARBA00022598"/>
    </source>
</evidence>
<keyword evidence="4" id="KW-0067">ATP-binding</keyword>
<reference evidence="8 9" key="1">
    <citation type="submission" date="2019-06" db="EMBL/GenBank/DDBJ databases">
        <authorList>
            <person name="Livingstone P."/>
            <person name="Whitworth D."/>
        </authorList>
    </citation>
    <scope>NUCLEOTIDE SEQUENCE [LARGE SCALE GENOMIC DNA]</scope>
    <source>
        <strain evidence="8 9">AM401</strain>
    </source>
</reference>
<dbReference type="GO" id="GO:0043039">
    <property type="term" value="P:tRNA aminoacylation"/>
    <property type="evidence" value="ECO:0007669"/>
    <property type="project" value="InterPro"/>
</dbReference>
<keyword evidence="5" id="KW-0648">Protein biosynthesis</keyword>
<keyword evidence="3" id="KW-0547">Nucleotide-binding</keyword>
<keyword evidence="6" id="KW-0030">Aminoacyl-tRNA synthetase</keyword>
<sequence>MSSPSVSILSAEELRRALSVRDLTDPASGPHALQRLVASALDALRSAWGCDVLIHRQSPVVSIADNYDRLHYPPGGVARDARYTRYVCDTALLRSQTSAMIPAVLRKLAASPPEDVLLACPGLVYRRDCIDRLHTGEPHQMDLWRVRRGPPLTSADLRQMIHTVVGALLPGREVRLTDAVHPYTTDGLQVDVREGEEWVEIGECGLALPALLAESGLEAGPVTGLAMGLGLDRILMLRKGLDDIRLLRSTDARISAQLLDLEPYRPVSLMPAVRRDMSLVIDEGRTSEELGDAVRAALGERAELVESVEVVTETPYSALPPSAVKRLALRPDQKNVLLRVVLRALERTLTHDECNVLRDDIYAALHQGTTWEWAARPH</sequence>
<dbReference type="SUPFAM" id="SSF54991">
    <property type="entry name" value="Anticodon-binding domain of PheRS"/>
    <property type="match status" value="1"/>
</dbReference>
<dbReference type="AlphaFoldDB" id="A0A540X8C8"/>
<proteinExistence type="inferred from homology"/>
<dbReference type="OrthoDB" id="489670at2"/>
<dbReference type="Gene3D" id="3.30.930.10">
    <property type="entry name" value="Bira Bifunctional Protein, Domain 2"/>
    <property type="match status" value="1"/>
</dbReference>
<evidence type="ECO:0000256" key="1">
    <source>
        <dbReference type="ARBA" id="ARBA00008226"/>
    </source>
</evidence>
<evidence type="ECO:0000259" key="7">
    <source>
        <dbReference type="PROSITE" id="PS51447"/>
    </source>
</evidence>
<dbReference type="SUPFAM" id="SSF55681">
    <property type="entry name" value="Class II aaRS and biotin synthetases"/>
    <property type="match status" value="1"/>
</dbReference>
<dbReference type="InterPro" id="IPR005121">
    <property type="entry name" value="Fdx_antiC-bd"/>
</dbReference>
<dbReference type="Proteomes" id="UP000315369">
    <property type="component" value="Unassembled WGS sequence"/>
</dbReference>
<dbReference type="EMBL" id="VIFM01000007">
    <property type="protein sequence ID" value="TQF17480.1"/>
    <property type="molecule type" value="Genomic_DNA"/>
</dbReference>
<comment type="similarity">
    <text evidence="1">Belongs to the class-II aminoacyl-tRNA synthetase family.</text>
</comment>
<dbReference type="GO" id="GO:0006412">
    <property type="term" value="P:translation"/>
    <property type="evidence" value="ECO:0007669"/>
    <property type="project" value="UniProtKB-KW"/>
</dbReference>
<evidence type="ECO:0000313" key="8">
    <source>
        <dbReference type="EMBL" id="TQF17480.1"/>
    </source>
</evidence>
<dbReference type="GO" id="GO:0004812">
    <property type="term" value="F:aminoacyl-tRNA ligase activity"/>
    <property type="evidence" value="ECO:0007669"/>
    <property type="project" value="UniProtKB-KW"/>
</dbReference>
<dbReference type="Pfam" id="PF01409">
    <property type="entry name" value="tRNA-synt_2d"/>
    <property type="match status" value="1"/>
</dbReference>
<dbReference type="GO" id="GO:0000049">
    <property type="term" value="F:tRNA binding"/>
    <property type="evidence" value="ECO:0007669"/>
    <property type="project" value="InterPro"/>
</dbReference>
<evidence type="ECO:0000313" key="9">
    <source>
        <dbReference type="Proteomes" id="UP000315369"/>
    </source>
</evidence>
<dbReference type="InterPro" id="IPR045864">
    <property type="entry name" value="aa-tRNA-synth_II/BPL/LPL"/>
</dbReference>
<evidence type="ECO:0000256" key="5">
    <source>
        <dbReference type="ARBA" id="ARBA00022917"/>
    </source>
</evidence>
<dbReference type="SMART" id="SM00896">
    <property type="entry name" value="FDX-ACB"/>
    <property type="match status" value="1"/>
</dbReference>
<comment type="caution">
    <text evidence="8">The sequence shown here is derived from an EMBL/GenBank/DDBJ whole genome shotgun (WGS) entry which is preliminary data.</text>
</comment>
<feature type="domain" description="FDX-ACB" evidence="7">
    <location>
        <begin position="268"/>
        <end position="376"/>
    </location>
</feature>
<keyword evidence="2" id="KW-0436">Ligase</keyword>
<dbReference type="GO" id="GO:0005524">
    <property type="term" value="F:ATP binding"/>
    <property type="evidence" value="ECO:0007669"/>
    <property type="project" value="UniProtKB-KW"/>
</dbReference>
<accession>A0A540X8C8</accession>
<organism evidence="8 9">
    <name type="scientific">Myxococcus llanfairpwllgwyngyllgogerychwyrndrobwllllantysiliogogogochensis</name>
    <dbReference type="NCBI Taxonomy" id="2590453"/>
    <lineage>
        <taxon>Bacteria</taxon>
        <taxon>Pseudomonadati</taxon>
        <taxon>Myxococcota</taxon>
        <taxon>Myxococcia</taxon>
        <taxon>Myxococcales</taxon>
        <taxon>Cystobacterineae</taxon>
        <taxon>Myxococcaceae</taxon>
        <taxon>Myxococcus</taxon>
    </lineage>
</organism>
<gene>
    <name evidence="8" type="ORF">FJV41_03305</name>
</gene>
<dbReference type="PROSITE" id="PS51447">
    <property type="entry name" value="FDX_ACB"/>
    <property type="match status" value="1"/>
</dbReference>